<feature type="signal peptide" evidence="3">
    <location>
        <begin position="1"/>
        <end position="20"/>
    </location>
</feature>
<feature type="region of interest" description="Disordered" evidence="1">
    <location>
        <begin position="716"/>
        <end position="738"/>
    </location>
</feature>
<name>A0A9J6CSW6_POLVA</name>
<feature type="region of interest" description="Disordered" evidence="1">
    <location>
        <begin position="745"/>
        <end position="764"/>
    </location>
</feature>
<feature type="chain" id="PRO_5039895257" evidence="3">
    <location>
        <begin position="21"/>
        <end position="814"/>
    </location>
</feature>
<dbReference type="AlphaFoldDB" id="A0A9J6CSW6"/>
<evidence type="ECO:0000256" key="1">
    <source>
        <dbReference type="SAM" id="MobiDB-lite"/>
    </source>
</evidence>
<keyword evidence="5" id="KW-1185">Reference proteome</keyword>
<accession>A0A9J6CSW6</accession>
<feature type="region of interest" description="Disordered" evidence="1">
    <location>
        <begin position="656"/>
        <end position="697"/>
    </location>
</feature>
<gene>
    <name evidence="4" type="ORF">PVAND_014273</name>
</gene>
<feature type="transmembrane region" description="Helical" evidence="2">
    <location>
        <begin position="59"/>
        <end position="79"/>
    </location>
</feature>
<keyword evidence="2" id="KW-1133">Transmembrane helix</keyword>
<keyword evidence="2" id="KW-0812">Transmembrane</keyword>
<feature type="transmembrane region" description="Helical" evidence="2">
    <location>
        <begin position="30"/>
        <end position="47"/>
    </location>
</feature>
<reference evidence="4" key="1">
    <citation type="submission" date="2021-03" db="EMBL/GenBank/DDBJ databases">
        <title>Chromosome level genome of the anhydrobiotic midge Polypedilum vanderplanki.</title>
        <authorList>
            <person name="Yoshida Y."/>
            <person name="Kikawada T."/>
            <person name="Gusev O."/>
        </authorList>
    </citation>
    <scope>NUCLEOTIDE SEQUENCE</scope>
    <source>
        <strain evidence="4">NIAS01</strain>
        <tissue evidence="4">Whole body or cell culture</tissue>
    </source>
</reference>
<keyword evidence="2" id="KW-0472">Membrane</keyword>
<evidence type="ECO:0000256" key="3">
    <source>
        <dbReference type="SAM" id="SignalP"/>
    </source>
</evidence>
<sequence length="814" mass="86277">MNKAIISIFVLLCATQMIDGQIFGGFIINLVGAIIGSTFNFLFGFSIRFSTALISFTDNIVLVVSQFLYMVLTGVHLTISQIVLKTNTTLSGLNNATSNLTSQLQNNSVNVSSHSSFLGSFIIGSLQDSTIDLSYSLLALVATLAGRRPPNPPLRAFFDDFLYPNPIFSCIPDTNNTSNSTNATISCQALTFISYANLHLNNLAKAANSYEKANKYLNANINSPNTTTIQNVTMQLNNLITAMNAYVNINIANGTLLATVNSTLGQNITNILDSTQNMIDSFQNATQNLVNTACSNSRKPLRELLDFADLSLMSFWHHRFFRRQSYRISMNGLLGFIFNAGSLMPQLSSAVTNITNVLNGYSNLKIPDYNNMGKNFVNILITFVSNMNSSSSAISTTLNTTINATESAKNQIILNATAVANSTLSNLTSAIISQNQTYPQCQNYLTNITDAFSNFTNDVQSCGAAADTDHNAQYVNVTSFIANLTAAFTYNTNVTSQCYSSYCIGNSASNSFSNAGTMCIQDATFYSTSGGLNVAGLWILPPIYSISPKGQKFVLCFNNIISNLTVISNSILSTASATLNTLQSNCNSITVNYQRCIQAKTAALIDHLNQIFANYTSCTQQTTTIATTTISSTNSSTTVSSTDSTTTASVTINNNNASTTVSSANSSTTAGSTNSSTTAGSTNSLTTTMSSTDSTTTASVTINNNNASTTVSSAISSTTAGSTNSLTTTMSSTDSTTTASVTINNTNPSTTASSNNLSTTVSSTDATTTTLSQITCDSATRARAAADCATKNGSFNAQTCECSVTTTIPPPTTI</sequence>
<keyword evidence="3" id="KW-0732">Signal</keyword>
<proteinExistence type="predicted"/>
<dbReference type="Proteomes" id="UP001107558">
    <property type="component" value="Chromosome 1"/>
</dbReference>
<comment type="caution">
    <text evidence="4">The sequence shown here is derived from an EMBL/GenBank/DDBJ whole genome shotgun (WGS) entry which is preliminary data.</text>
</comment>
<dbReference type="EMBL" id="JADBJN010000001">
    <property type="protein sequence ID" value="KAG5685072.1"/>
    <property type="molecule type" value="Genomic_DNA"/>
</dbReference>
<protein>
    <submittedName>
        <fullName evidence="4">Uncharacterized protein</fullName>
    </submittedName>
</protein>
<evidence type="ECO:0000313" key="5">
    <source>
        <dbReference type="Proteomes" id="UP001107558"/>
    </source>
</evidence>
<organism evidence="4 5">
    <name type="scientific">Polypedilum vanderplanki</name>
    <name type="common">Sleeping chironomid midge</name>
    <dbReference type="NCBI Taxonomy" id="319348"/>
    <lineage>
        <taxon>Eukaryota</taxon>
        <taxon>Metazoa</taxon>
        <taxon>Ecdysozoa</taxon>
        <taxon>Arthropoda</taxon>
        <taxon>Hexapoda</taxon>
        <taxon>Insecta</taxon>
        <taxon>Pterygota</taxon>
        <taxon>Neoptera</taxon>
        <taxon>Endopterygota</taxon>
        <taxon>Diptera</taxon>
        <taxon>Nematocera</taxon>
        <taxon>Chironomoidea</taxon>
        <taxon>Chironomidae</taxon>
        <taxon>Chironominae</taxon>
        <taxon>Polypedilum</taxon>
        <taxon>Polypedilum</taxon>
    </lineage>
</organism>
<evidence type="ECO:0000313" key="4">
    <source>
        <dbReference type="EMBL" id="KAG5685072.1"/>
    </source>
</evidence>
<evidence type="ECO:0000256" key="2">
    <source>
        <dbReference type="SAM" id="Phobius"/>
    </source>
</evidence>